<name>A0ABT8RU08_9FLAO</name>
<evidence type="ECO:0000313" key="1">
    <source>
        <dbReference type="EMBL" id="MDO1514368.1"/>
    </source>
</evidence>
<proteinExistence type="predicted"/>
<protein>
    <recommendedName>
        <fullName evidence="3">YD repeat-containing protein</fullName>
    </recommendedName>
</protein>
<accession>A0ABT8RU08</accession>
<gene>
    <name evidence="1" type="ORF">Q2T41_17065</name>
</gene>
<keyword evidence="2" id="KW-1185">Reference proteome</keyword>
<evidence type="ECO:0008006" key="3">
    <source>
        <dbReference type="Google" id="ProtNLM"/>
    </source>
</evidence>
<comment type="caution">
    <text evidence="1">The sequence shown here is derived from an EMBL/GenBank/DDBJ whole genome shotgun (WGS) entry which is preliminary data.</text>
</comment>
<dbReference type="RefSeq" id="WP_304437071.1">
    <property type="nucleotide sequence ID" value="NZ_JAUKUC010000001.1"/>
</dbReference>
<dbReference type="EMBL" id="JAUKUC010000001">
    <property type="protein sequence ID" value="MDO1514368.1"/>
    <property type="molecule type" value="Genomic_DNA"/>
</dbReference>
<dbReference type="Proteomes" id="UP001168579">
    <property type="component" value="Unassembled WGS sequence"/>
</dbReference>
<organism evidence="1 2">
    <name type="scientific">Maribacter confluentis</name>
    <dbReference type="NCBI Taxonomy" id="1656093"/>
    <lineage>
        <taxon>Bacteria</taxon>
        <taxon>Pseudomonadati</taxon>
        <taxon>Bacteroidota</taxon>
        <taxon>Flavobacteriia</taxon>
        <taxon>Flavobacteriales</taxon>
        <taxon>Flavobacteriaceae</taxon>
        <taxon>Maribacter</taxon>
    </lineage>
</organism>
<reference evidence="1" key="2">
    <citation type="submission" date="2023-06" db="EMBL/GenBank/DDBJ databases">
        <authorList>
            <person name="Lucena T."/>
            <person name="Sun Q."/>
        </authorList>
    </citation>
    <scope>NUCLEOTIDE SEQUENCE</scope>
    <source>
        <strain evidence="1">CECT 8869</strain>
    </source>
</reference>
<evidence type="ECO:0000313" key="2">
    <source>
        <dbReference type="Proteomes" id="UP001168579"/>
    </source>
</evidence>
<reference evidence="1" key="1">
    <citation type="journal article" date="2014" name="Int. J. Syst. Evol. Microbiol.">
        <title>Complete genome of a new Firmicutes species belonging to the dominant human colonic microbiota ('Ruminococcus bicirculans') reveals two chromosomes and a selective capacity to utilize plant glucans.</title>
        <authorList>
            <consortium name="NISC Comparative Sequencing Program"/>
            <person name="Wegmann U."/>
            <person name="Louis P."/>
            <person name="Goesmann A."/>
            <person name="Henrissat B."/>
            <person name="Duncan S.H."/>
            <person name="Flint H.J."/>
        </authorList>
    </citation>
    <scope>NUCLEOTIDE SEQUENCE</scope>
    <source>
        <strain evidence="1">CECT 8869</strain>
    </source>
</reference>
<sequence>MVKKYLQILILLGIIFTIKVHGQEIQIFTLADFDLRDSVKTCLVSTDYGKEEYDFNRNGLLTKSVTRYNAEDYDVVYYKYKNNHLIEKRSESYQNNVFDPNTSIAHFYQIDSTENLKIQERIFSYDKQFLEEYIYEYDEAGDISSIRRTNNDGTDITQVEHKKINGEYTVTYLLNDQPLKSIRTSILKPKNKPAQKVVLTKEYLNGEANMAFEEVFDMGGKLMAQQEFSYNATEQSFEPTVRTSYVYDDNNMLVEEITKSGISTSKKEYIYQYDQVNQGNWIKQIITPDNSYKTRKITYYKNSLKENN</sequence>